<dbReference type="EMBL" id="AUZX01000550">
    <property type="protein sequence ID" value="EQD80601.1"/>
    <property type="molecule type" value="Genomic_DNA"/>
</dbReference>
<dbReference type="GO" id="GO:0016853">
    <property type="term" value="F:isomerase activity"/>
    <property type="evidence" value="ECO:0007669"/>
    <property type="project" value="UniProtKB-KW"/>
</dbReference>
<dbReference type="SUPFAM" id="SSF53697">
    <property type="entry name" value="SIS domain"/>
    <property type="match status" value="1"/>
</dbReference>
<dbReference type="InterPro" id="IPR050099">
    <property type="entry name" value="SIS_GmhA/DiaA_subfam"/>
</dbReference>
<dbReference type="PANTHER" id="PTHR30390">
    <property type="entry name" value="SEDOHEPTULOSE 7-PHOSPHATE ISOMERASE / DNAA INITIATOR-ASSOCIATING FACTOR FOR REPLICATION INITIATION"/>
    <property type="match status" value="1"/>
</dbReference>
<dbReference type="InterPro" id="IPR001347">
    <property type="entry name" value="SIS_dom"/>
</dbReference>
<feature type="non-terminal residue" evidence="2">
    <location>
        <position position="78"/>
    </location>
</feature>
<evidence type="ECO:0000259" key="1">
    <source>
        <dbReference type="PROSITE" id="PS51464"/>
    </source>
</evidence>
<dbReference type="Gene3D" id="3.40.50.10490">
    <property type="entry name" value="Glucose-6-phosphate isomerase like protein, domain 1"/>
    <property type="match status" value="1"/>
</dbReference>
<dbReference type="InterPro" id="IPR046348">
    <property type="entry name" value="SIS_dom_sf"/>
</dbReference>
<evidence type="ECO:0000313" key="2">
    <source>
        <dbReference type="EMBL" id="EQD80601.1"/>
    </source>
</evidence>
<reference evidence="2" key="1">
    <citation type="submission" date="2013-08" db="EMBL/GenBank/DDBJ databases">
        <authorList>
            <person name="Mendez C."/>
            <person name="Richter M."/>
            <person name="Ferrer M."/>
            <person name="Sanchez J."/>
        </authorList>
    </citation>
    <scope>NUCLEOTIDE SEQUENCE</scope>
</reference>
<sequence>MIIPMIRFTRDSYQRLQKKEDIVFGISTSGNSPNILKGIEKAKQLGCITVSMSGKKGGKISEIADYKIQANSDRTPII</sequence>
<keyword evidence="2" id="KW-0413">Isomerase</keyword>
<gene>
    <name evidence="2" type="ORF">B1A_00721</name>
</gene>
<accession>T1C561</accession>
<dbReference type="PROSITE" id="PS51464">
    <property type="entry name" value="SIS"/>
    <property type="match status" value="1"/>
</dbReference>
<dbReference type="AlphaFoldDB" id="T1C561"/>
<comment type="caution">
    <text evidence="2">The sequence shown here is derived from an EMBL/GenBank/DDBJ whole genome shotgun (WGS) entry which is preliminary data.</text>
</comment>
<dbReference type="Pfam" id="PF01380">
    <property type="entry name" value="SIS"/>
    <property type="match status" value="1"/>
</dbReference>
<reference evidence="2" key="2">
    <citation type="journal article" date="2014" name="ISME J.">
        <title>Microbial stratification in low pH oxic and suboxic macroscopic growths along an acid mine drainage.</title>
        <authorList>
            <person name="Mendez-Garcia C."/>
            <person name="Mesa V."/>
            <person name="Sprenger R.R."/>
            <person name="Richter M."/>
            <person name="Diez M.S."/>
            <person name="Solano J."/>
            <person name="Bargiela R."/>
            <person name="Golyshina O.V."/>
            <person name="Manteca A."/>
            <person name="Ramos J.L."/>
            <person name="Gallego J.R."/>
            <person name="Llorente I."/>
            <person name="Martins Dos Santos V.A."/>
            <person name="Jensen O.N."/>
            <person name="Pelaez A.I."/>
            <person name="Sanchez J."/>
            <person name="Ferrer M."/>
        </authorList>
    </citation>
    <scope>NUCLEOTIDE SEQUENCE</scope>
</reference>
<name>T1C561_9ZZZZ</name>
<feature type="domain" description="SIS" evidence="1">
    <location>
        <begin position="1"/>
        <end position="78"/>
    </location>
</feature>
<dbReference type="GO" id="GO:0097367">
    <property type="term" value="F:carbohydrate derivative binding"/>
    <property type="evidence" value="ECO:0007669"/>
    <property type="project" value="InterPro"/>
</dbReference>
<organism evidence="2">
    <name type="scientific">mine drainage metagenome</name>
    <dbReference type="NCBI Taxonomy" id="410659"/>
    <lineage>
        <taxon>unclassified sequences</taxon>
        <taxon>metagenomes</taxon>
        <taxon>ecological metagenomes</taxon>
    </lineage>
</organism>
<protein>
    <submittedName>
        <fullName evidence="2">Phosphoheptose isomerase</fullName>
    </submittedName>
</protein>
<dbReference type="GO" id="GO:1901135">
    <property type="term" value="P:carbohydrate derivative metabolic process"/>
    <property type="evidence" value="ECO:0007669"/>
    <property type="project" value="InterPro"/>
</dbReference>
<proteinExistence type="predicted"/>